<dbReference type="AlphaFoldDB" id="A0A2V3V4K9"/>
<dbReference type="InterPro" id="IPR036259">
    <property type="entry name" value="MFS_trans_sf"/>
</dbReference>
<keyword evidence="4 6" id="KW-1133">Transmembrane helix</keyword>
<dbReference type="Proteomes" id="UP000248014">
    <property type="component" value="Unassembled WGS sequence"/>
</dbReference>
<evidence type="ECO:0000313" key="9">
    <source>
        <dbReference type="Proteomes" id="UP000248014"/>
    </source>
</evidence>
<gene>
    <name evidence="8" type="ORF">C7451_105194</name>
</gene>
<name>A0A2V3V4K9_9SPHN</name>
<evidence type="ECO:0000256" key="5">
    <source>
        <dbReference type="ARBA" id="ARBA00023136"/>
    </source>
</evidence>
<evidence type="ECO:0000256" key="4">
    <source>
        <dbReference type="ARBA" id="ARBA00022989"/>
    </source>
</evidence>
<accession>A0A2V3V4K9</accession>
<organism evidence="8 9">
    <name type="scientific">Blastomonas natatoria</name>
    <dbReference type="NCBI Taxonomy" id="34015"/>
    <lineage>
        <taxon>Bacteria</taxon>
        <taxon>Pseudomonadati</taxon>
        <taxon>Pseudomonadota</taxon>
        <taxon>Alphaproteobacteria</taxon>
        <taxon>Sphingomonadales</taxon>
        <taxon>Sphingomonadaceae</taxon>
        <taxon>Blastomonas</taxon>
    </lineage>
</organism>
<dbReference type="PANTHER" id="PTHR19432:SF35">
    <property type="entry name" value="SOLUTE CARRIER FAMILY 45 MEMBER 3 ISOFORM X1"/>
    <property type="match status" value="1"/>
</dbReference>
<comment type="subcellular location">
    <subcellularLocation>
        <location evidence="1">Membrane</location>
        <topology evidence="1">Multi-pass membrane protein</topology>
    </subcellularLocation>
</comment>
<keyword evidence="9" id="KW-1185">Reference proteome</keyword>
<feature type="transmembrane region" description="Helical" evidence="6">
    <location>
        <begin position="360"/>
        <end position="380"/>
    </location>
</feature>
<evidence type="ECO:0000313" key="8">
    <source>
        <dbReference type="EMBL" id="PXW76420.1"/>
    </source>
</evidence>
<feature type="transmembrane region" description="Helical" evidence="6">
    <location>
        <begin position="311"/>
        <end position="328"/>
    </location>
</feature>
<comment type="caution">
    <text evidence="8">The sequence shown here is derived from an EMBL/GenBank/DDBJ whole genome shotgun (WGS) entry which is preliminary data.</text>
</comment>
<evidence type="ECO:0000256" key="6">
    <source>
        <dbReference type="SAM" id="Phobius"/>
    </source>
</evidence>
<feature type="transmembrane region" description="Helical" evidence="6">
    <location>
        <begin position="335"/>
        <end position="354"/>
    </location>
</feature>
<keyword evidence="2" id="KW-0813">Transport</keyword>
<dbReference type="OrthoDB" id="7584869at2"/>
<dbReference type="PROSITE" id="PS50850">
    <property type="entry name" value="MFS"/>
    <property type="match status" value="1"/>
</dbReference>
<keyword evidence="5 6" id="KW-0472">Membrane</keyword>
<dbReference type="RefSeq" id="WP_110298450.1">
    <property type="nucleotide sequence ID" value="NZ_QJJM01000005.1"/>
</dbReference>
<feature type="transmembrane region" description="Helical" evidence="6">
    <location>
        <begin position="194"/>
        <end position="216"/>
    </location>
</feature>
<dbReference type="GO" id="GO:0022857">
    <property type="term" value="F:transmembrane transporter activity"/>
    <property type="evidence" value="ECO:0007669"/>
    <property type="project" value="InterPro"/>
</dbReference>
<proteinExistence type="predicted"/>
<dbReference type="GO" id="GO:0016020">
    <property type="term" value="C:membrane"/>
    <property type="evidence" value="ECO:0007669"/>
    <property type="project" value="UniProtKB-SubCell"/>
</dbReference>
<evidence type="ECO:0000259" key="7">
    <source>
        <dbReference type="PROSITE" id="PS50850"/>
    </source>
</evidence>
<keyword evidence="3 6" id="KW-0812">Transmembrane</keyword>
<dbReference type="InterPro" id="IPR020846">
    <property type="entry name" value="MFS_dom"/>
</dbReference>
<dbReference type="PANTHER" id="PTHR19432">
    <property type="entry name" value="SUGAR TRANSPORTER"/>
    <property type="match status" value="1"/>
</dbReference>
<feature type="transmembrane region" description="Helical" evidence="6">
    <location>
        <begin position="259"/>
        <end position="277"/>
    </location>
</feature>
<reference evidence="8 9" key="1">
    <citation type="submission" date="2018-05" db="EMBL/GenBank/DDBJ databases">
        <title>Genomic Encyclopedia of Type Strains, Phase IV (KMG-IV): sequencing the most valuable type-strain genomes for metagenomic binning, comparative biology and taxonomic classification.</title>
        <authorList>
            <person name="Goeker M."/>
        </authorList>
    </citation>
    <scope>NUCLEOTIDE SEQUENCE [LARGE SCALE GENOMIC DNA]</scope>
    <source>
        <strain evidence="8 9">DSM 3183</strain>
    </source>
</reference>
<dbReference type="Gene3D" id="1.20.1250.20">
    <property type="entry name" value="MFS general substrate transporter like domains"/>
    <property type="match status" value="1"/>
</dbReference>
<evidence type="ECO:0000256" key="3">
    <source>
        <dbReference type="ARBA" id="ARBA00022692"/>
    </source>
</evidence>
<feature type="transmembrane region" description="Helical" evidence="6">
    <location>
        <begin position="95"/>
        <end position="112"/>
    </location>
</feature>
<dbReference type="EMBL" id="QJJM01000005">
    <property type="protein sequence ID" value="PXW76420.1"/>
    <property type="molecule type" value="Genomic_DNA"/>
</dbReference>
<dbReference type="Pfam" id="PF07690">
    <property type="entry name" value="MFS_1"/>
    <property type="match status" value="1"/>
</dbReference>
<protein>
    <submittedName>
        <fullName evidence="8">Maltose/moltooligosaccharide transporter</fullName>
    </submittedName>
</protein>
<feature type="domain" description="Major facilitator superfamily (MFS) profile" evidence="7">
    <location>
        <begin position="26"/>
        <end position="451"/>
    </location>
</feature>
<feature type="transmembrane region" description="Helical" evidence="6">
    <location>
        <begin position="64"/>
        <end position="83"/>
    </location>
</feature>
<dbReference type="SUPFAM" id="SSF103473">
    <property type="entry name" value="MFS general substrate transporter"/>
    <property type="match status" value="1"/>
</dbReference>
<evidence type="ECO:0000256" key="1">
    <source>
        <dbReference type="ARBA" id="ARBA00004141"/>
    </source>
</evidence>
<evidence type="ECO:0000256" key="2">
    <source>
        <dbReference type="ARBA" id="ARBA00022448"/>
    </source>
</evidence>
<dbReference type="InterPro" id="IPR011701">
    <property type="entry name" value="MFS"/>
</dbReference>
<feature type="transmembrane region" description="Helical" evidence="6">
    <location>
        <begin position="392"/>
        <end position="408"/>
    </location>
</feature>
<sequence length="454" mass="48889">MTSATHAPAPEFATPRATPPRLSLARIVEMNLGFFGLQFSFGLQQANMTPIYTFLGADEATMPLLWLAGPMTGLLIQPIVGALSDRTRSKLGRRTPYFLIGAVICSLCLFLMPYSSTLWMAASLLWLLDAGNNITMEPYRAYVADRLEPEQRPAGFLVQSAFTGLAQCLSYAAPSLLVGFGISQNLVDLNGIPVIVRIAFVIGAILSISTIVWSVVRVPELKLNDAELAEMAARPMGAAAALAEIRDAFIAMPRPMRQLAWAMLCQWYAMFVYWQYIALSVSRTLFPAGESARASSADFISASLTAQQMGVAYNAVSFVAALALIPIVRRLGAKPVHALCLVASGIAMLSLPMLDSRAAMFVPMIGIGLGWAGMMGNTYVMLADCIPPERTGVYMGIFNMFIVIPMLIETMTMPLIYGPLLGSDPRNAILLAGVLMLCGAVATLMVGRAQRIGA</sequence>
<feature type="transmembrane region" description="Helical" evidence="6">
    <location>
        <begin position="428"/>
        <end position="447"/>
    </location>
</feature>